<dbReference type="EMBL" id="GGEC01061061">
    <property type="protein sequence ID" value="MBX41545.1"/>
    <property type="molecule type" value="Transcribed_RNA"/>
</dbReference>
<organism evidence="1">
    <name type="scientific">Rhizophora mucronata</name>
    <name type="common">Asiatic mangrove</name>
    <dbReference type="NCBI Taxonomy" id="61149"/>
    <lineage>
        <taxon>Eukaryota</taxon>
        <taxon>Viridiplantae</taxon>
        <taxon>Streptophyta</taxon>
        <taxon>Embryophyta</taxon>
        <taxon>Tracheophyta</taxon>
        <taxon>Spermatophyta</taxon>
        <taxon>Magnoliopsida</taxon>
        <taxon>eudicotyledons</taxon>
        <taxon>Gunneridae</taxon>
        <taxon>Pentapetalae</taxon>
        <taxon>rosids</taxon>
        <taxon>fabids</taxon>
        <taxon>Malpighiales</taxon>
        <taxon>Rhizophoraceae</taxon>
        <taxon>Rhizophora</taxon>
    </lineage>
</organism>
<name>A0A2P2NGE0_RHIMU</name>
<dbReference type="AlphaFoldDB" id="A0A2P2NGE0"/>
<sequence length="55" mass="6372">MMDSAVNEASQRGEDPSKNLVVEWTMISRGWLIVCASCWWLPRPWPEGCTRSTRF</sequence>
<reference evidence="1" key="1">
    <citation type="submission" date="2018-02" db="EMBL/GenBank/DDBJ databases">
        <title>Rhizophora mucronata_Transcriptome.</title>
        <authorList>
            <person name="Meera S.P."/>
            <person name="Sreeshan A."/>
            <person name="Augustine A."/>
        </authorList>
    </citation>
    <scope>NUCLEOTIDE SEQUENCE</scope>
    <source>
        <tissue evidence="1">Leaf</tissue>
    </source>
</reference>
<protein>
    <submittedName>
        <fullName evidence="1">Uncharacterized protein</fullName>
    </submittedName>
</protein>
<proteinExistence type="predicted"/>
<accession>A0A2P2NGE0</accession>
<evidence type="ECO:0000313" key="1">
    <source>
        <dbReference type="EMBL" id="MBX41545.1"/>
    </source>
</evidence>